<evidence type="ECO:0000313" key="3">
    <source>
        <dbReference type="EMBL" id="KAF9489227.1"/>
    </source>
</evidence>
<keyword evidence="4" id="KW-1185">Reference proteome</keyword>
<evidence type="ECO:0000256" key="1">
    <source>
        <dbReference type="SAM" id="MobiDB-lite"/>
    </source>
</evidence>
<protein>
    <submittedName>
        <fullName evidence="3">Uncharacterized protein</fullName>
    </submittedName>
</protein>
<keyword evidence="2" id="KW-0812">Transmembrane</keyword>
<sequence length="209" mass="22923">MGPQTGAENSLASLPTPTHPSFANDDQRPEMFSPRGSPQLLIAFLAIGLFSVAMLLVCGWQRVRGASRWILPTPATTRAGRGNFKGERLGEKPQLWDVRIAYPDPHTRPADNEDDGGLHGNQSESEVQKGMRWKDITPLSATIYWSERSQSLLPFNKDETPTEARPGTTRKIHRMYSGVRHRMAGTSSVIVGKDDEKDAGAGGELSVLT</sequence>
<dbReference type="EMBL" id="MU154678">
    <property type="protein sequence ID" value="KAF9489227.1"/>
    <property type="molecule type" value="Genomic_DNA"/>
</dbReference>
<accession>A0A9P5ZKU0</accession>
<gene>
    <name evidence="3" type="ORF">BDN71DRAFT_337740</name>
</gene>
<feature type="compositionally biased region" description="Polar residues" evidence="1">
    <location>
        <begin position="1"/>
        <end position="21"/>
    </location>
</feature>
<evidence type="ECO:0000256" key="2">
    <source>
        <dbReference type="SAM" id="Phobius"/>
    </source>
</evidence>
<dbReference type="Proteomes" id="UP000807025">
    <property type="component" value="Unassembled WGS sequence"/>
</dbReference>
<proteinExistence type="predicted"/>
<comment type="caution">
    <text evidence="3">The sequence shown here is derived from an EMBL/GenBank/DDBJ whole genome shotgun (WGS) entry which is preliminary data.</text>
</comment>
<organism evidence="3 4">
    <name type="scientific">Pleurotus eryngii</name>
    <name type="common">Boletus of the steppes</name>
    <dbReference type="NCBI Taxonomy" id="5323"/>
    <lineage>
        <taxon>Eukaryota</taxon>
        <taxon>Fungi</taxon>
        <taxon>Dikarya</taxon>
        <taxon>Basidiomycota</taxon>
        <taxon>Agaricomycotina</taxon>
        <taxon>Agaricomycetes</taxon>
        <taxon>Agaricomycetidae</taxon>
        <taxon>Agaricales</taxon>
        <taxon>Pleurotineae</taxon>
        <taxon>Pleurotaceae</taxon>
        <taxon>Pleurotus</taxon>
    </lineage>
</organism>
<keyword evidence="2" id="KW-1133">Transmembrane helix</keyword>
<dbReference type="OrthoDB" id="2972750at2759"/>
<keyword evidence="2" id="KW-0472">Membrane</keyword>
<evidence type="ECO:0000313" key="4">
    <source>
        <dbReference type="Proteomes" id="UP000807025"/>
    </source>
</evidence>
<dbReference type="AlphaFoldDB" id="A0A9P5ZKU0"/>
<feature type="region of interest" description="Disordered" evidence="1">
    <location>
        <begin position="1"/>
        <end position="32"/>
    </location>
</feature>
<reference evidence="3" key="1">
    <citation type="submission" date="2020-11" db="EMBL/GenBank/DDBJ databases">
        <authorList>
            <consortium name="DOE Joint Genome Institute"/>
            <person name="Ahrendt S."/>
            <person name="Riley R."/>
            <person name="Andreopoulos W."/>
            <person name="Labutti K."/>
            <person name="Pangilinan J."/>
            <person name="Ruiz-Duenas F.J."/>
            <person name="Barrasa J.M."/>
            <person name="Sanchez-Garcia M."/>
            <person name="Camarero S."/>
            <person name="Miyauchi S."/>
            <person name="Serrano A."/>
            <person name="Linde D."/>
            <person name="Babiker R."/>
            <person name="Drula E."/>
            <person name="Ayuso-Fernandez I."/>
            <person name="Pacheco R."/>
            <person name="Padilla G."/>
            <person name="Ferreira P."/>
            <person name="Barriuso J."/>
            <person name="Kellner H."/>
            <person name="Castanera R."/>
            <person name="Alfaro M."/>
            <person name="Ramirez L."/>
            <person name="Pisabarro A.G."/>
            <person name="Kuo A."/>
            <person name="Tritt A."/>
            <person name="Lipzen A."/>
            <person name="He G."/>
            <person name="Yan M."/>
            <person name="Ng V."/>
            <person name="Cullen D."/>
            <person name="Martin F."/>
            <person name="Rosso M.-N."/>
            <person name="Henrissat B."/>
            <person name="Hibbett D."/>
            <person name="Martinez A.T."/>
            <person name="Grigoriev I.V."/>
        </authorList>
    </citation>
    <scope>NUCLEOTIDE SEQUENCE</scope>
    <source>
        <strain evidence="3">ATCC 90797</strain>
    </source>
</reference>
<feature type="transmembrane region" description="Helical" evidence="2">
    <location>
        <begin position="40"/>
        <end position="60"/>
    </location>
</feature>
<name>A0A9P5ZKU0_PLEER</name>
<feature type="region of interest" description="Disordered" evidence="1">
    <location>
        <begin position="103"/>
        <end position="129"/>
    </location>
</feature>